<sequence>MQITKRMKLTSVMSTVALLASLMTPLVVDAAATVSVVGAQAVSMSATSDDYKSLGQLKIEVPITDIKTGDFFIVRLPADFKLNIPAATDDTVDIAAATITMPDGTTARLMQTVSPSDPWNDEVSEHLAVYQTHSNEMKVVVKNADKAPNGGSDANTIIKINLGSVYVPGSSAGKIEAIIETQPGSAFTNEKVTLATKGTGIVDVSVDSVKTIPESGEAALDTIRFKEDSPGALTTGSRLKLTLPSGFEWKENEYPLHFIYGDNDAVAKLSATRGADRRELEIQVPVTTNAASYFTLKDAVITVGDDKLAAYGAISVELSGTSKMSEKSLVVGKYVKYEATIRVGEVKNVLAGRAGAADPEHTEIGQLVIEEQAPGSLRAGGSIRVRLDNRVKWAVDSDRKLVQAPRLNTFLSDLQGLELAEWELVDDQTILTSVKTTSQGTKGGKLVLEKGLVDVAADATSADVSATISGNAGASGNAGVIANVVAPLRLSVPDATLKPVQAGVQDRTISDLIVEEQLAGAIDSAGRDSFIRLTFPAGVRPNMPDSDQIQIDGDLALDTANPIIDKDEYGRWYLQLATLAASSKPSTITFSGLKVTADRTVAEGEMRIELGGSMIQTGGAITNSFPQTDTVGSIGVANVVVPTNGTIMNSVSFVIGSNSYMVNDVAKKIDVAPFIDKHGRTLVPVRAVAEAFDAVVGWDPQDGKVTILKGGKAISVIVGSYVMNVNGVFIQNDSPAINKNGRVFLPVRVIAEAFGAKVNWDPQTETIYLN</sequence>
<evidence type="ECO:0000256" key="1">
    <source>
        <dbReference type="SAM" id="SignalP"/>
    </source>
</evidence>
<dbReference type="RefSeq" id="WP_120188610.1">
    <property type="nucleotide sequence ID" value="NZ_MCHY01000006.1"/>
</dbReference>
<evidence type="ECO:0000313" key="4">
    <source>
        <dbReference type="Proteomes" id="UP000284219"/>
    </source>
</evidence>
<dbReference type="InterPro" id="IPR036582">
    <property type="entry name" value="Mao_N_sf"/>
</dbReference>
<feature type="domain" description="Copper amine oxidase-like N-terminal" evidence="2">
    <location>
        <begin position="662"/>
        <end position="769"/>
    </location>
</feature>
<dbReference type="AlphaFoldDB" id="A0A419SNV9"/>
<dbReference type="SUPFAM" id="SSF55383">
    <property type="entry name" value="Copper amine oxidase, domain N"/>
    <property type="match status" value="2"/>
</dbReference>
<proteinExistence type="predicted"/>
<feature type="chain" id="PRO_5019247590" description="Copper amine oxidase-like N-terminal domain-containing protein" evidence="1">
    <location>
        <begin position="31"/>
        <end position="770"/>
    </location>
</feature>
<organism evidence="3 4">
    <name type="scientific">Ammoniphilus oxalaticus</name>
    <dbReference type="NCBI Taxonomy" id="66863"/>
    <lineage>
        <taxon>Bacteria</taxon>
        <taxon>Bacillati</taxon>
        <taxon>Bacillota</taxon>
        <taxon>Bacilli</taxon>
        <taxon>Bacillales</taxon>
        <taxon>Paenibacillaceae</taxon>
        <taxon>Aneurinibacillus group</taxon>
        <taxon>Ammoniphilus</taxon>
    </lineage>
</organism>
<dbReference type="Gene3D" id="3.30.457.10">
    <property type="entry name" value="Copper amine oxidase-like, N-terminal domain"/>
    <property type="match status" value="1"/>
</dbReference>
<accession>A0A419SNV9</accession>
<dbReference type="OrthoDB" id="9799230at2"/>
<comment type="caution">
    <text evidence="3">The sequence shown here is derived from an EMBL/GenBank/DDBJ whole genome shotgun (WGS) entry which is preliminary data.</text>
</comment>
<keyword evidence="4" id="KW-1185">Reference proteome</keyword>
<evidence type="ECO:0000313" key="3">
    <source>
        <dbReference type="EMBL" id="RKD25932.1"/>
    </source>
</evidence>
<reference evidence="3 4" key="1">
    <citation type="submission" date="2016-08" db="EMBL/GenBank/DDBJ databases">
        <title>Novel Firmicute Genomes.</title>
        <authorList>
            <person name="Poppleton D.I."/>
            <person name="Gribaldo S."/>
        </authorList>
    </citation>
    <scope>NUCLEOTIDE SEQUENCE [LARGE SCALE GENOMIC DNA]</scope>
    <source>
        <strain evidence="3 4">RAOx-1</strain>
    </source>
</reference>
<keyword evidence="1" id="KW-0732">Signal</keyword>
<dbReference type="InterPro" id="IPR012854">
    <property type="entry name" value="Cu_amine_oxidase-like_N"/>
</dbReference>
<gene>
    <name evidence="3" type="ORF">BEP19_03120</name>
</gene>
<name>A0A419SNV9_9BACL</name>
<dbReference type="Pfam" id="PF07833">
    <property type="entry name" value="Cu_amine_oxidN1"/>
    <property type="match status" value="1"/>
</dbReference>
<feature type="signal peptide" evidence="1">
    <location>
        <begin position="1"/>
        <end position="30"/>
    </location>
</feature>
<dbReference type="EMBL" id="MCHY01000006">
    <property type="protein sequence ID" value="RKD25932.1"/>
    <property type="molecule type" value="Genomic_DNA"/>
</dbReference>
<protein>
    <recommendedName>
        <fullName evidence="2">Copper amine oxidase-like N-terminal domain-containing protein</fullName>
    </recommendedName>
</protein>
<dbReference type="Proteomes" id="UP000284219">
    <property type="component" value="Unassembled WGS sequence"/>
</dbReference>
<evidence type="ECO:0000259" key="2">
    <source>
        <dbReference type="Pfam" id="PF07833"/>
    </source>
</evidence>